<feature type="binding site" evidence="10">
    <location>
        <position position="77"/>
    </location>
    <ligand>
        <name>Mg(2+)</name>
        <dbReference type="ChEBI" id="CHEBI:18420"/>
    </ligand>
</feature>
<keyword evidence="2 10" id="KW-0479">Metal-binding</keyword>
<dbReference type="GO" id="GO:0003924">
    <property type="term" value="F:GTPase activity"/>
    <property type="evidence" value="ECO:0007669"/>
    <property type="project" value="InterPro"/>
</dbReference>
<dbReference type="SMART" id="SM00275">
    <property type="entry name" value="G_alpha"/>
    <property type="match status" value="1"/>
</dbReference>
<protein>
    <submittedName>
        <fullName evidence="12">Uncharacterized protein</fullName>
    </submittedName>
</protein>
<sequence>MGAGAAKGLYTPPLTIQTRTTSACSRSGRSFSDRVDNFANLSRVRNIEIERELQRDLSERAHTLKLLLLGGSESGKSTIVKQMKYLHLSGFSESELLNFKFSVYNNVIEIVHQILDAAQLLQFSLPGDIQREIEEFLSNDTSIQLNTNAVSKLVRFRDTPEVQKIIKSCNEINLPDNAEYFMSRLEIMNEDGFVPMKEDIIRCRIITTGVHEIMFQYKSEKLKLIDVGGQKTQRRKWIHCFDDVTAILFVIALSCYDQQLAEDNTENRMEDSIKLFKEITSNKFLSRSSLILFLNKKDVFEKKIVQKPLKVCFPEYKGSNTYKEASSYIKRKVLKAQVDNGIKREVFPHFTNATDTRNIDRVFNSAIETVILKNLNKAGMT</sequence>
<reference evidence="12" key="1">
    <citation type="submission" date="2022-11" db="UniProtKB">
        <authorList>
            <consortium name="WormBaseParasite"/>
        </authorList>
    </citation>
    <scope>IDENTIFICATION</scope>
</reference>
<dbReference type="GO" id="GO:0005525">
    <property type="term" value="F:GTP binding"/>
    <property type="evidence" value="ECO:0007669"/>
    <property type="project" value="UniProtKB-KW"/>
</dbReference>
<proteinExistence type="predicted"/>
<dbReference type="PANTHER" id="PTHR10218:SF302">
    <property type="entry name" value="GUANINE NUCLEOTIDE-BINDING PROTEIN ALPHA-5 SUBUNIT"/>
    <property type="match status" value="1"/>
</dbReference>
<feature type="binding site" evidence="10">
    <location>
        <position position="207"/>
    </location>
    <ligand>
        <name>Mg(2+)</name>
        <dbReference type="ChEBI" id="CHEBI:18420"/>
    </ligand>
</feature>
<dbReference type="InterPro" id="IPR011025">
    <property type="entry name" value="GproteinA_insert"/>
</dbReference>
<evidence type="ECO:0000313" key="12">
    <source>
        <dbReference type="WBParaSite" id="PSAMB.scaffold103size79677.g1893.t1"/>
    </source>
</evidence>
<dbReference type="Gene3D" id="3.40.50.300">
    <property type="entry name" value="P-loop containing nucleotide triphosphate hydrolases"/>
    <property type="match status" value="1"/>
</dbReference>
<evidence type="ECO:0000256" key="3">
    <source>
        <dbReference type="ARBA" id="ARBA00022741"/>
    </source>
</evidence>
<dbReference type="WBParaSite" id="PSAMB.scaffold103size79677.g1893.t1">
    <property type="protein sequence ID" value="PSAMB.scaffold103size79677.g1893.t1"/>
    <property type="gene ID" value="PSAMB.scaffold103size79677.g1893"/>
</dbReference>
<feature type="binding site" evidence="9">
    <location>
        <begin position="295"/>
        <end position="298"/>
    </location>
    <ligand>
        <name>GTP</name>
        <dbReference type="ChEBI" id="CHEBI:37565"/>
    </ligand>
</feature>
<dbReference type="PROSITE" id="PS51882">
    <property type="entry name" value="G_ALPHA"/>
    <property type="match status" value="1"/>
</dbReference>
<evidence type="ECO:0000256" key="9">
    <source>
        <dbReference type="PIRSR" id="PIRSR601019-1"/>
    </source>
</evidence>
<evidence type="ECO:0000256" key="4">
    <source>
        <dbReference type="ARBA" id="ARBA00022842"/>
    </source>
</evidence>
<evidence type="ECO:0000256" key="6">
    <source>
        <dbReference type="ARBA" id="ARBA00023139"/>
    </source>
</evidence>
<dbReference type="PRINTS" id="PR00318">
    <property type="entry name" value="GPROTEINA"/>
</dbReference>
<dbReference type="Pfam" id="PF00503">
    <property type="entry name" value="G-alpha"/>
    <property type="match status" value="1"/>
</dbReference>
<evidence type="ECO:0000313" key="11">
    <source>
        <dbReference type="Proteomes" id="UP000887566"/>
    </source>
</evidence>
<feature type="binding site" evidence="9">
    <location>
        <position position="353"/>
    </location>
    <ligand>
        <name>GTP</name>
        <dbReference type="ChEBI" id="CHEBI:37565"/>
    </ligand>
</feature>
<dbReference type="GO" id="GO:0046872">
    <property type="term" value="F:metal ion binding"/>
    <property type="evidence" value="ECO:0007669"/>
    <property type="project" value="UniProtKB-KW"/>
</dbReference>
<name>A0A914UJJ8_9BILA</name>
<dbReference type="GO" id="GO:0007188">
    <property type="term" value="P:adenylate cyclase-modulating G protein-coupled receptor signaling pathway"/>
    <property type="evidence" value="ECO:0007669"/>
    <property type="project" value="TreeGrafter"/>
</dbReference>
<dbReference type="GO" id="GO:0001664">
    <property type="term" value="F:G protein-coupled receptor binding"/>
    <property type="evidence" value="ECO:0007669"/>
    <property type="project" value="TreeGrafter"/>
</dbReference>
<feature type="binding site" evidence="9">
    <location>
        <begin position="226"/>
        <end position="230"/>
    </location>
    <ligand>
        <name>GTP</name>
        <dbReference type="ChEBI" id="CHEBI:37565"/>
    </ligand>
</feature>
<keyword evidence="7" id="KW-0807">Transducer</keyword>
<keyword evidence="6" id="KW-0564">Palmitate</keyword>
<dbReference type="PANTHER" id="PTHR10218">
    <property type="entry name" value="GTP-BINDING PROTEIN ALPHA SUBUNIT"/>
    <property type="match status" value="1"/>
</dbReference>
<dbReference type="Gene3D" id="1.10.400.10">
    <property type="entry name" value="GI Alpha 1, domain 2-like"/>
    <property type="match status" value="1"/>
</dbReference>
<dbReference type="SUPFAM" id="SSF52540">
    <property type="entry name" value="P-loop containing nucleoside triphosphate hydrolases"/>
    <property type="match status" value="1"/>
</dbReference>
<evidence type="ECO:0000256" key="5">
    <source>
        <dbReference type="ARBA" id="ARBA00023134"/>
    </source>
</evidence>
<dbReference type="GO" id="GO:0031683">
    <property type="term" value="F:G-protein beta/gamma-subunit complex binding"/>
    <property type="evidence" value="ECO:0007669"/>
    <property type="project" value="InterPro"/>
</dbReference>
<evidence type="ECO:0000256" key="8">
    <source>
        <dbReference type="ARBA" id="ARBA00023288"/>
    </source>
</evidence>
<evidence type="ECO:0000256" key="10">
    <source>
        <dbReference type="PIRSR" id="PIRSR601019-2"/>
    </source>
</evidence>
<evidence type="ECO:0000256" key="1">
    <source>
        <dbReference type="ARBA" id="ARBA00022707"/>
    </source>
</evidence>
<keyword evidence="8" id="KW-0449">Lipoprotein</keyword>
<keyword evidence="11" id="KW-1185">Reference proteome</keyword>
<dbReference type="GO" id="GO:0005834">
    <property type="term" value="C:heterotrimeric G-protein complex"/>
    <property type="evidence" value="ECO:0007669"/>
    <property type="project" value="TreeGrafter"/>
</dbReference>
<keyword evidence="4 10" id="KW-0460">Magnesium</keyword>
<keyword evidence="1" id="KW-0519">Myristate</keyword>
<dbReference type="InterPro" id="IPR027417">
    <property type="entry name" value="P-loop_NTPase"/>
</dbReference>
<organism evidence="11 12">
    <name type="scientific">Plectus sambesii</name>
    <dbReference type="NCBI Taxonomy" id="2011161"/>
    <lineage>
        <taxon>Eukaryota</taxon>
        <taxon>Metazoa</taxon>
        <taxon>Ecdysozoa</taxon>
        <taxon>Nematoda</taxon>
        <taxon>Chromadorea</taxon>
        <taxon>Plectida</taxon>
        <taxon>Plectina</taxon>
        <taxon>Plectoidea</taxon>
        <taxon>Plectidae</taxon>
        <taxon>Plectus</taxon>
    </lineage>
</organism>
<dbReference type="GO" id="GO:0005737">
    <property type="term" value="C:cytoplasm"/>
    <property type="evidence" value="ECO:0007669"/>
    <property type="project" value="TreeGrafter"/>
</dbReference>
<dbReference type="FunFam" id="3.40.50.300:FF:002307">
    <property type="entry name" value="Guanine nucleotide-binding protein G(k) subunit alpha"/>
    <property type="match status" value="1"/>
</dbReference>
<keyword evidence="5 9" id="KW-0342">GTP-binding</keyword>
<evidence type="ECO:0000256" key="7">
    <source>
        <dbReference type="ARBA" id="ARBA00023224"/>
    </source>
</evidence>
<keyword evidence="3 9" id="KW-0547">Nucleotide-binding</keyword>
<accession>A0A914UJJ8</accession>
<dbReference type="InterPro" id="IPR001019">
    <property type="entry name" value="Gprotein_alpha_su"/>
</dbReference>
<dbReference type="Proteomes" id="UP000887566">
    <property type="component" value="Unplaced"/>
</dbReference>
<dbReference type="SUPFAM" id="SSF47895">
    <property type="entry name" value="Transducin (alpha subunit), insertion domain"/>
    <property type="match status" value="1"/>
</dbReference>
<dbReference type="CDD" id="cd00066">
    <property type="entry name" value="G-alpha"/>
    <property type="match status" value="1"/>
</dbReference>
<feature type="binding site" evidence="9">
    <location>
        <begin position="73"/>
        <end position="78"/>
    </location>
    <ligand>
        <name>GTP</name>
        <dbReference type="ChEBI" id="CHEBI:37565"/>
    </ligand>
</feature>
<dbReference type="AlphaFoldDB" id="A0A914UJJ8"/>
<evidence type="ECO:0000256" key="2">
    <source>
        <dbReference type="ARBA" id="ARBA00022723"/>
    </source>
</evidence>